<feature type="domain" description="Helicase C-terminal" evidence="2">
    <location>
        <begin position="213"/>
        <end position="382"/>
    </location>
</feature>
<keyword evidence="4" id="KW-1185">Reference proteome</keyword>
<keyword evidence="3" id="KW-0347">Helicase</keyword>
<accession>A0A0J6WRX9</accession>
<dbReference type="PATRIC" id="fig|1122219.3.peg.3260"/>
<dbReference type="CDD" id="cd18799">
    <property type="entry name" value="SF2_C_EcoAI-like"/>
    <property type="match status" value="1"/>
</dbReference>
<dbReference type="OrthoDB" id="9802848at2"/>
<dbReference type="SMART" id="SM00490">
    <property type="entry name" value="HELICc"/>
    <property type="match status" value="1"/>
</dbReference>
<dbReference type="SUPFAM" id="SSF52540">
    <property type="entry name" value="P-loop containing nucleoside triphosphate hydrolases"/>
    <property type="match status" value="1"/>
</dbReference>
<dbReference type="Pfam" id="PF04851">
    <property type="entry name" value="ResIII"/>
    <property type="match status" value="1"/>
</dbReference>
<dbReference type="PANTHER" id="PTHR47396:SF1">
    <property type="entry name" value="ATP-DEPENDENT HELICASE IRC3-RELATED"/>
    <property type="match status" value="1"/>
</dbReference>
<keyword evidence="3" id="KW-0547">Nucleotide-binding</keyword>
<dbReference type="InterPro" id="IPR001650">
    <property type="entry name" value="Helicase_C-like"/>
</dbReference>
<dbReference type="SMART" id="SM00487">
    <property type="entry name" value="DEXDc"/>
    <property type="match status" value="1"/>
</dbReference>
<gene>
    <name evidence="3" type="ORF">AB840_14450</name>
</gene>
<keyword evidence="3" id="KW-0067">ATP-binding</keyword>
<dbReference type="EMBL" id="LEKT01000079">
    <property type="protein sequence ID" value="KMO85279.1"/>
    <property type="molecule type" value="Genomic_DNA"/>
</dbReference>
<sequence length="527" mass="58853">MALRPYQQAAETAVLQEWEGENKKTLLVLPTGTGKTIVFAKITEDRVRVGERVLIMAHREELLKQAADKIEKATGLKSAVEKAEQSCKGSWYRVVVGSVQTLTRDKRLKQFSRNFFDTIIIDEAHHSVSDSYQHVLQYFDGAKVLGVTATPDRSDMRNLGTYYNSLAYEYSLPQAIKDGYLSKIVAQTIPLTIDISGVGFSAGDYKMGELGTALDPYLAQIAQEMLTYCADRKTVVFLPLVKTSQKFCELLNQVGFNAAEVNGNSDDREQVLQDFDAGKYNVLCNSMLLTEGWDCPSVDCVIVLRATKSRSLYSQMVGRGTRLYPGKDHVLLLDFLWNTEKHELCRPACLIAESEDVAAKMTEKLNESGKPEDLEVLEQEASEDVVSDREAALADKLAAMKKRKRRLVDPLQFEMSIQAEDLSGYVPSFGWEMGPATKKQLEALEKFGIFGDEIENAGKAKLILDKLIKRKESGLATPRQIRLLESRGFQHVGTWTFAAATKLIGRIAARGWRIPSDIKPAEYIPEA</sequence>
<dbReference type="InParanoid" id="A0A0J6WRX9"/>
<dbReference type="InterPro" id="IPR050742">
    <property type="entry name" value="Helicase_Restrict-Modif_Enz"/>
</dbReference>
<keyword evidence="3" id="KW-0378">Hydrolase</keyword>
<name>A0A0J6WRX9_9FIRM</name>
<evidence type="ECO:0000259" key="2">
    <source>
        <dbReference type="PROSITE" id="PS51194"/>
    </source>
</evidence>
<dbReference type="GO" id="GO:0016787">
    <property type="term" value="F:hydrolase activity"/>
    <property type="evidence" value="ECO:0007669"/>
    <property type="project" value="InterPro"/>
</dbReference>
<comment type="caution">
    <text evidence="3">The sequence shown here is derived from an EMBL/GenBank/DDBJ whole genome shotgun (WGS) entry which is preliminary data.</text>
</comment>
<dbReference type="Pfam" id="PF00271">
    <property type="entry name" value="Helicase_C"/>
    <property type="match status" value="1"/>
</dbReference>
<feature type="domain" description="Helicase ATP-binding" evidence="1">
    <location>
        <begin position="16"/>
        <end position="169"/>
    </location>
</feature>
<dbReference type="PROSITE" id="PS51194">
    <property type="entry name" value="HELICASE_CTER"/>
    <property type="match status" value="1"/>
</dbReference>
<proteinExistence type="predicted"/>
<organism evidence="3 4">
    <name type="scientific">Megasphaera cerevisiae DSM 20462</name>
    <dbReference type="NCBI Taxonomy" id="1122219"/>
    <lineage>
        <taxon>Bacteria</taxon>
        <taxon>Bacillati</taxon>
        <taxon>Bacillota</taxon>
        <taxon>Negativicutes</taxon>
        <taxon>Veillonellales</taxon>
        <taxon>Veillonellaceae</taxon>
        <taxon>Megasphaera</taxon>
    </lineage>
</organism>
<dbReference type="AlphaFoldDB" id="A0A0J6WRX9"/>
<dbReference type="PROSITE" id="PS51192">
    <property type="entry name" value="HELICASE_ATP_BIND_1"/>
    <property type="match status" value="1"/>
</dbReference>
<evidence type="ECO:0000259" key="1">
    <source>
        <dbReference type="PROSITE" id="PS51192"/>
    </source>
</evidence>
<dbReference type="Gene3D" id="3.40.50.300">
    <property type="entry name" value="P-loop containing nucleotide triphosphate hydrolases"/>
    <property type="match status" value="2"/>
</dbReference>
<dbReference type="GO" id="GO:0003677">
    <property type="term" value="F:DNA binding"/>
    <property type="evidence" value="ECO:0007669"/>
    <property type="project" value="InterPro"/>
</dbReference>
<dbReference type="CDD" id="cd18032">
    <property type="entry name" value="DEXHc_RE_I_III_res"/>
    <property type="match status" value="1"/>
</dbReference>
<dbReference type="Proteomes" id="UP000036503">
    <property type="component" value="Unassembled WGS sequence"/>
</dbReference>
<dbReference type="InterPro" id="IPR027417">
    <property type="entry name" value="P-loop_NTPase"/>
</dbReference>
<dbReference type="InterPro" id="IPR014001">
    <property type="entry name" value="Helicase_ATP-bd"/>
</dbReference>
<dbReference type="GO" id="GO:0005524">
    <property type="term" value="F:ATP binding"/>
    <property type="evidence" value="ECO:0007669"/>
    <property type="project" value="InterPro"/>
</dbReference>
<evidence type="ECO:0000313" key="4">
    <source>
        <dbReference type="Proteomes" id="UP000036503"/>
    </source>
</evidence>
<dbReference type="InterPro" id="IPR006935">
    <property type="entry name" value="Helicase/UvrB_N"/>
</dbReference>
<evidence type="ECO:0000313" key="3">
    <source>
        <dbReference type="EMBL" id="KMO85279.1"/>
    </source>
</evidence>
<reference evidence="3 4" key="1">
    <citation type="submission" date="2015-06" db="EMBL/GenBank/DDBJ databases">
        <title>Draft genome sequence of beer spoilage bacterium Megasphaera cerevisiae type strain 20462.</title>
        <authorList>
            <person name="Kutumbaka K."/>
            <person name="Pasmowitz J."/>
            <person name="Mategko J."/>
            <person name="Reyes D."/>
            <person name="Friedrich A."/>
            <person name="Han S."/>
            <person name="Martens-Habbena W."/>
            <person name="Neal-McKinney J."/>
            <person name="Janagama H.K."/>
            <person name="Nadala C."/>
            <person name="Samadpour M."/>
        </authorList>
    </citation>
    <scope>NUCLEOTIDE SEQUENCE [LARGE SCALE GENOMIC DNA]</scope>
    <source>
        <strain evidence="3 4">DSM 20462</strain>
    </source>
</reference>
<protein>
    <submittedName>
        <fullName evidence="3">DEAD/DEAH box helicase</fullName>
    </submittedName>
</protein>
<dbReference type="GO" id="GO:0004386">
    <property type="term" value="F:helicase activity"/>
    <property type="evidence" value="ECO:0007669"/>
    <property type="project" value="UniProtKB-KW"/>
</dbReference>
<dbReference type="GO" id="GO:0005829">
    <property type="term" value="C:cytosol"/>
    <property type="evidence" value="ECO:0007669"/>
    <property type="project" value="TreeGrafter"/>
</dbReference>
<dbReference type="PANTHER" id="PTHR47396">
    <property type="entry name" value="TYPE I RESTRICTION ENZYME ECOKI R PROTEIN"/>
    <property type="match status" value="1"/>
</dbReference>